<feature type="transmembrane region" description="Helical" evidence="1">
    <location>
        <begin position="53"/>
        <end position="72"/>
    </location>
</feature>
<keyword evidence="1" id="KW-0812">Transmembrane</keyword>
<dbReference type="STRING" id="545501.BN997_00862"/>
<dbReference type="Pfam" id="PF12650">
    <property type="entry name" value="DUF3784"/>
    <property type="match status" value="1"/>
</dbReference>
<gene>
    <name evidence="2" type="ORF">BN997_00862</name>
</gene>
<reference evidence="2 3" key="1">
    <citation type="submission" date="2014-11" db="EMBL/GenBank/DDBJ databases">
        <authorList>
            <person name="Urmite Genomes Urmite Genomes"/>
        </authorList>
    </citation>
    <scope>NUCLEOTIDE SEQUENCE [LARGE SCALE GENOMIC DNA]</scope>
    <source>
        <strain evidence="2 3">Oc5</strain>
    </source>
</reference>
<keyword evidence="1" id="KW-0472">Membrane</keyword>
<dbReference type="InterPro" id="IPR017259">
    <property type="entry name" value="UCP037672"/>
</dbReference>
<dbReference type="RefSeq" id="WP_042529909.1">
    <property type="nucleotide sequence ID" value="NZ_CDGG01000001.1"/>
</dbReference>
<evidence type="ECO:0000313" key="2">
    <source>
        <dbReference type="EMBL" id="CEI81046.1"/>
    </source>
</evidence>
<organism evidence="2 3">
    <name type="scientific">Oceanobacillus oncorhynchi</name>
    <dbReference type="NCBI Taxonomy" id="545501"/>
    <lineage>
        <taxon>Bacteria</taxon>
        <taxon>Bacillati</taxon>
        <taxon>Bacillota</taxon>
        <taxon>Bacilli</taxon>
        <taxon>Bacillales</taxon>
        <taxon>Bacillaceae</taxon>
        <taxon>Oceanobacillus</taxon>
    </lineage>
</organism>
<proteinExistence type="predicted"/>
<keyword evidence="3" id="KW-1185">Reference proteome</keyword>
<feature type="transmembrane region" description="Helical" evidence="1">
    <location>
        <begin position="78"/>
        <end position="97"/>
    </location>
</feature>
<protein>
    <recommendedName>
        <fullName evidence="4">Bacterial Pleckstrin homology domain-containing protein</fullName>
    </recommendedName>
</protein>
<feature type="transmembrane region" description="Helical" evidence="1">
    <location>
        <begin position="109"/>
        <end position="130"/>
    </location>
</feature>
<dbReference type="Proteomes" id="UP000040453">
    <property type="component" value="Unassembled WGS sequence"/>
</dbReference>
<keyword evidence="1" id="KW-1133">Transmembrane helix</keyword>
<name>A0A0A1MPP1_9BACI</name>
<feature type="transmembrane region" description="Helical" evidence="1">
    <location>
        <begin position="6"/>
        <end position="24"/>
    </location>
</feature>
<accession>A0A0A1MPP1</accession>
<dbReference type="EMBL" id="CDGG01000001">
    <property type="protein sequence ID" value="CEI81046.1"/>
    <property type="molecule type" value="Genomic_DNA"/>
</dbReference>
<sequence length="242" mass="28238">MEYSYVIQIFLILMFFFFSYLILIRKNYYLISGFNTSTPEEQREMIQAGYPRAVGKMTLHIAIILSLGFLLQLLHVPYAIEGSYVVMLIVLFVEFFWMTKKLKKKSKRINKTVLLLSLMLVIVVFAIPFIPNKLEINEDSFEMTGLYGEIWAYSDIEDISLYDELPETTIRTNGISMFGKHLGNYRMEGWGAGKLFIRSNNAPFMIVQTEDSFIIINAGQPNETEMYFQQLELAYQQYNDNH</sequence>
<evidence type="ECO:0000313" key="3">
    <source>
        <dbReference type="Proteomes" id="UP000040453"/>
    </source>
</evidence>
<dbReference type="AlphaFoldDB" id="A0A0A1MPP1"/>
<dbReference type="OrthoDB" id="2082701at2"/>
<evidence type="ECO:0000256" key="1">
    <source>
        <dbReference type="SAM" id="Phobius"/>
    </source>
</evidence>
<evidence type="ECO:0008006" key="4">
    <source>
        <dbReference type="Google" id="ProtNLM"/>
    </source>
</evidence>